<evidence type="ECO:0000256" key="2">
    <source>
        <dbReference type="RuleBase" id="RU003682"/>
    </source>
</evidence>
<dbReference type="SUPFAM" id="SSF51197">
    <property type="entry name" value="Clavaminate synthase-like"/>
    <property type="match status" value="1"/>
</dbReference>
<comment type="caution">
    <text evidence="4">The sequence shown here is derived from an EMBL/GenBank/DDBJ whole genome shotgun (WGS) entry which is preliminary data.</text>
</comment>
<dbReference type="Proteomes" id="UP000664203">
    <property type="component" value="Unassembled WGS sequence"/>
</dbReference>
<accession>A0A8H3EIC9</accession>
<dbReference type="GO" id="GO:0044283">
    <property type="term" value="P:small molecule biosynthetic process"/>
    <property type="evidence" value="ECO:0007669"/>
    <property type="project" value="UniProtKB-ARBA"/>
</dbReference>
<dbReference type="PROSITE" id="PS51471">
    <property type="entry name" value="FE2OG_OXY"/>
    <property type="match status" value="1"/>
</dbReference>
<evidence type="ECO:0000256" key="1">
    <source>
        <dbReference type="ARBA" id="ARBA00008056"/>
    </source>
</evidence>
<organism evidence="4 5">
    <name type="scientific">Alectoria fallacina</name>
    <dbReference type="NCBI Taxonomy" id="1903189"/>
    <lineage>
        <taxon>Eukaryota</taxon>
        <taxon>Fungi</taxon>
        <taxon>Dikarya</taxon>
        <taxon>Ascomycota</taxon>
        <taxon>Pezizomycotina</taxon>
        <taxon>Lecanoromycetes</taxon>
        <taxon>OSLEUM clade</taxon>
        <taxon>Lecanoromycetidae</taxon>
        <taxon>Lecanorales</taxon>
        <taxon>Lecanorineae</taxon>
        <taxon>Parmeliaceae</taxon>
        <taxon>Alectoria</taxon>
    </lineage>
</organism>
<dbReference type="PANTHER" id="PTHR47990">
    <property type="entry name" value="2-OXOGLUTARATE (2OG) AND FE(II)-DEPENDENT OXYGENASE SUPERFAMILY PROTEIN-RELATED"/>
    <property type="match status" value="1"/>
</dbReference>
<dbReference type="Gene3D" id="2.60.120.330">
    <property type="entry name" value="B-lactam Antibiotic, Isopenicillin N Synthase, Chain"/>
    <property type="match status" value="1"/>
</dbReference>
<name>A0A8H3EIC9_9LECA</name>
<keyword evidence="2" id="KW-0479">Metal-binding</keyword>
<dbReference type="GO" id="GO:0016491">
    <property type="term" value="F:oxidoreductase activity"/>
    <property type="evidence" value="ECO:0007669"/>
    <property type="project" value="UniProtKB-KW"/>
</dbReference>
<dbReference type="Pfam" id="PF03171">
    <property type="entry name" value="2OG-FeII_Oxy"/>
    <property type="match status" value="1"/>
</dbReference>
<feature type="domain" description="Fe2OG dioxygenase" evidence="3">
    <location>
        <begin position="178"/>
        <end position="288"/>
    </location>
</feature>
<gene>
    <name evidence="4" type="ORF">ALECFALPRED_003288</name>
</gene>
<dbReference type="InterPro" id="IPR050231">
    <property type="entry name" value="Iron_ascorbate_oxido_reductase"/>
</dbReference>
<keyword evidence="2" id="KW-0560">Oxidoreductase</keyword>
<dbReference type="OrthoDB" id="288590at2759"/>
<protein>
    <recommendedName>
        <fullName evidence="3">Fe2OG dioxygenase domain-containing protein</fullName>
    </recommendedName>
</protein>
<proteinExistence type="inferred from homology"/>
<comment type="similarity">
    <text evidence="1 2">Belongs to the iron/ascorbate-dependent oxidoreductase family.</text>
</comment>
<dbReference type="InterPro" id="IPR027443">
    <property type="entry name" value="IPNS-like_sf"/>
</dbReference>
<dbReference type="InterPro" id="IPR005123">
    <property type="entry name" value="Oxoglu/Fe-dep_dioxygenase_dom"/>
</dbReference>
<dbReference type="InterPro" id="IPR026992">
    <property type="entry name" value="DIOX_N"/>
</dbReference>
<dbReference type="Pfam" id="PF14226">
    <property type="entry name" value="DIOX_N"/>
    <property type="match status" value="1"/>
</dbReference>
<keyword evidence="5" id="KW-1185">Reference proteome</keyword>
<reference evidence="4" key="1">
    <citation type="submission" date="2021-03" db="EMBL/GenBank/DDBJ databases">
        <authorList>
            <person name="Tagirdzhanova G."/>
        </authorList>
    </citation>
    <scope>NUCLEOTIDE SEQUENCE</scope>
</reference>
<dbReference type="AlphaFoldDB" id="A0A8H3EIC9"/>
<dbReference type="InterPro" id="IPR044861">
    <property type="entry name" value="IPNS-like_FE2OG_OXY"/>
</dbReference>
<sequence length="350" mass="38410">MVSQKLFDALPSFPDVLTADVPKFSLSRLSSGDSAYAHKVFETCCTTGFFLLEMGDDMVKEIDAMFDISNNVFDLEIEEKIRYAQNASKGKFTGWKDVGIMKTDSGAPDRCEFYAFAQDEILGITSLPHPDAIQSHRSAISSFLRHAHSIITRILSILDTGLGLQCGTLASLVSQERTSATLLRLIRYAPQPLLDRRTSLLRHTDLGAITFLCSVLGGLQILTPGSDPTDETAWRYIRPEPNCAIINIGDALVEWSGGILRSNMHRVTYAPGAQADCTRYSIAYLVRGNNDVSMKRLHSEKIPSAADDGDVEMDVLCGDWQINKSKALTAGADCARSRGGRDLRPVLKVS</sequence>
<evidence type="ECO:0000259" key="3">
    <source>
        <dbReference type="PROSITE" id="PS51471"/>
    </source>
</evidence>
<dbReference type="GO" id="GO:0046872">
    <property type="term" value="F:metal ion binding"/>
    <property type="evidence" value="ECO:0007669"/>
    <property type="project" value="UniProtKB-KW"/>
</dbReference>
<dbReference type="EMBL" id="CAJPDR010000021">
    <property type="protein sequence ID" value="CAF9907276.1"/>
    <property type="molecule type" value="Genomic_DNA"/>
</dbReference>
<keyword evidence="2" id="KW-0408">Iron</keyword>
<evidence type="ECO:0000313" key="4">
    <source>
        <dbReference type="EMBL" id="CAF9907276.1"/>
    </source>
</evidence>
<evidence type="ECO:0000313" key="5">
    <source>
        <dbReference type="Proteomes" id="UP000664203"/>
    </source>
</evidence>